<organism evidence="2 3">
    <name type="scientific">Marchantia polymorpha subsp. ruderalis</name>
    <dbReference type="NCBI Taxonomy" id="1480154"/>
    <lineage>
        <taxon>Eukaryota</taxon>
        <taxon>Viridiplantae</taxon>
        <taxon>Streptophyta</taxon>
        <taxon>Embryophyta</taxon>
        <taxon>Marchantiophyta</taxon>
        <taxon>Marchantiopsida</taxon>
        <taxon>Marchantiidae</taxon>
        <taxon>Marchantiales</taxon>
        <taxon>Marchantiaceae</taxon>
        <taxon>Marchantia</taxon>
    </lineage>
</organism>
<accession>A0A176VMC4</accession>
<dbReference type="EMBL" id="LVLJ01003561">
    <property type="protein sequence ID" value="OAE20926.1"/>
    <property type="molecule type" value="Genomic_DNA"/>
</dbReference>
<gene>
    <name evidence="2" type="ORF">AXG93_3256s1730</name>
</gene>
<name>A0A176VMC4_MARPO</name>
<keyword evidence="1" id="KW-0812">Transmembrane</keyword>
<comment type="caution">
    <text evidence="2">The sequence shown here is derived from an EMBL/GenBank/DDBJ whole genome shotgun (WGS) entry which is preliminary data.</text>
</comment>
<keyword evidence="3" id="KW-1185">Reference proteome</keyword>
<dbReference type="AlphaFoldDB" id="A0A176VMC4"/>
<evidence type="ECO:0000313" key="3">
    <source>
        <dbReference type="Proteomes" id="UP000077202"/>
    </source>
</evidence>
<feature type="transmembrane region" description="Helical" evidence="1">
    <location>
        <begin position="201"/>
        <end position="224"/>
    </location>
</feature>
<evidence type="ECO:0000256" key="1">
    <source>
        <dbReference type="SAM" id="Phobius"/>
    </source>
</evidence>
<dbReference type="Proteomes" id="UP000077202">
    <property type="component" value="Unassembled WGS sequence"/>
</dbReference>
<evidence type="ECO:0000313" key="2">
    <source>
        <dbReference type="EMBL" id="OAE20926.1"/>
    </source>
</evidence>
<keyword evidence="1" id="KW-0472">Membrane</keyword>
<sequence>MVDNRSGVFCLVSATGQVFVLTRVLLGSSAQPLMLGKTACISLGVRRSAEDTPVYEEVEEMQQTRSPAYILVNVPLLGDTRAQFMASVHKVVRVANRSPMALMNRVGQPRMTFPTLVSYAESHAYRDGGPGLLWDSTVHQLMEPNADERERAMGFMTSVTAASSVSEASCCQVLDQAMDLNYLTWIVSLGLAEQRRLRVDLVVVTPFVSSLPTGTVVTMAFMGVHGT</sequence>
<reference evidence="2" key="1">
    <citation type="submission" date="2016-03" db="EMBL/GenBank/DDBJ databases">
        <title>Mechanisms controlling the formation of the plant cell surface in tip-growing cells are functionally conserved among land plants.</title>
        <authorList>
            <person name="Honkanen S."/>
            <person name="Jones V.A."/>
            <person name="Morieri G."/>
            <person name="Champion C."/>
            <person name="Hetherington A.J."/>
            <person name="Kelly S."/>
            <person name="Saint-Marcoux D."/>
            <person name="Proust H."/>
            <person name="Prescott H."/>
            <person name="Dolan L."/>
        </authorList>
    </citation>
    <scope>NUCLEOTIDE SEQUENCE [LARGE SCALE GENOMIC DNA]</scope>
    <source>
        <tissue evidence="2">Whole gametophyte</tissue>
    </source>
</reference>
<protein>
    <submittedName>
        <fullName evidence="2">Uncharacterized protein</fullName>
    </submittedName>
</protein>
<proteinExistence type="predicted"/>
<keyword evidence="1" id="KW-1133">Transmembrane helix</keyword>